<evidence type="ECO:0000313" key="3">
    <source>
        <dbReference type="Proteomes" id="UP000827721"/>
    </source>
</evidence>
<feature type="region of interest" description="Disordered" evidence="1">
    <location>
        <begin position="284"/>
        <end position="313"/>
    </location>
</feature>
<accession>A0ABQ8HKP2</accession>
<gene>
    <name evidence="2" type="ORF">JRO89_XS09G0064100</name>
</gene>
<organism evidence="2 3">
    <name type="scientific">Xanthoceras sorbifolium</name>
    <dbReference type="NCBI Taxonomy" id="99658"/>
    <lineage>
        <taxon>Eukaryota</taxon>
        <taxon>Viridiplantae</taxon>
        <taxon>Streptophyta</taxon>
        <taxon>Embryophyta</taxon>
        <taxon>Tracheophyta</taxon>
        <taxon>Spermatophyta</taxon>
        <taxon>Magnoliopsida</taxon>
        <taxon>eudicotyledons</taxon>
        <taxon>Gunneridae</taxon>
        <taxon>Pentapetalae</taxon>
        <taxon>rosids</taxon>
        <taxon>malvids</taxon>
        <taxon>Sapindales</taxon>
        <taxon>Sapindaceae</taxon>
        <taxon>Xanthoceroideae</taxon>
        <taxon>Xanthoceras</taxon>
    </lineage>
</organism>
<keyword evidence="3" id="KW-1185">Reference proteome</keyword>
<dbReference type="EMBL" id="JAFEMO010000009">
    <property type="protein sequence ID" value="KAH7564909.1"/>
    <property type="molecule type" value="Genomic_DNA"/>
</dbReference>
<sequence length="329" mass="36868">MQRGRSVLRHIRTFTSRSHKNGCNYNNCHGSNIPVRKLEQGIPEDDPPNPVVIADLVIFSSSLLAISFSQKTQAPAHNSTYHAKVSGQTTVDSESARAAYHAGLAHVEEFGAADDQHDHIWHRRKKKRNYGEDISQTTQAPAHNSTYHAKVSGQTAVDSKSARAAYHAALAYVEKSRAADDQHDHIWHSHNCPSLQVSQDPQVAAIGNFQKSYSPYSEVYNPVTRFHLNFRWRNELQQEVSAPNHQFSAPNSFNSKPSLVDTLQAFMQDQQKQGQRNGKVIDIIPPAKDVEKSKSKDKLDESKQNDIAESYPLPVPFSKSFTAFKEIES</sequence>
<comment type="caution">
    <text evidence="2">The sequence shown here is derived from an EMBL/GenBank/DDBJ whole genome shotgun (WGS) entry which is preliminary data.</text>
</comment>
<protein>
    <submittedName>
        <fullName evidence="2">Uncharacterized protein</fullName>
    </submittedName>
</protein>
<dbReference type="Proteomes" id="UP000827721">
    <property type="component" value="Unassembled WGS sequence"/>
</dbReference>
<evidence type="ECO:0000256" key="1">
    <source>
        <dbReference type="SAM" id="MobiDB-lite"/>
    </source>
</evidence>
<feature type="compositionally biased region" description="Basic and acidic residues" evidence="1">
    <location>
        <begin position="288"/>
        <end position="306"/>
    </location>
</feature>
<name>A0ABQ8HKP2_9ROSI</name>
<evidence type="ECO:0000313" key="2">
    <source>
        <dbReference type="EMBL" id="KAH7564909.1"/>
    </source>
</evidence>
<proteinExistence type="predicted"/>
<reference evidence="2 3" key="1">
    <citation type="submission" date="2021-02" db="EMBL/GenBank/DDBJ databases">
        <title>Plant Genome Project.</title>
        <authorList>
            <person name="Zhang R.-G."/>
        </authorList>
    </citation>
    <scope>NUCLEOTIDE SEQUENCE [LARGE SCALE GENOMIC DNA]</scope>
    <source>
        <tissue evidence="2">Leaves</tissue>
    </source>
</reference>